<accession>E6X112</accession>
<dbReference type="KEGG" id="nsa:Nitsa_0546"/>
<dbReference type="Proteomes" id="UP000008633">
    <property type="component" value="Chromosome"/>
</dbReference>
<dbReference type="eggNOG" id="ENOG5034237">
    <property type="taxonomic scope" value="Bacteria"/>
</dbReference>
<feature type="domain" description="Potassium channel" evidence="2">
    <location>
        <begin position="96"/>
        <end position="183"/>
    </location>
</feature>
<dbReference type="AlphaFoldDB" id="E6X112"/>
<evidence type="ECO:0000256" key="1">
    <source>
        <dbReference type="SAM" id="Phobius"/>
    </source>
</evidence>
<dbReference type="RefSeq" id="WP_013553511.1">
    <property type="nucleotide sequence ID" value="NC_014935.1"/>
</dbReference>
<dbReference type="STRING" id="749222.Nitsa_0546"/>
<dbReference type="SUPFAM" id="SSF81324">
    <property type="entry name" value="Voltage-gated potassium channels"/>
    <property type="match status" value="1"/>
</dbReference>
<dbReference type="HOGENOM" id="CLU_1342730_0_0_7"/>
<dbReference type="Gene3D" id="1.10.287.70">
    <property type="match status" value="1"/>
</dbReference>
<dbReference type="Pfam" id="PF07885">
    <property type="entry name" value="Ion_trans_2"/>
    <property type="match status" value="1"/>
</dbReference>
<feature type="transmembrane region" description="Helical" evidence="1">
    <location>
        <begin position="20"/>
        <end position="38"/>
    </location>
</feature>
<evidence type="ECO:0000313" key="4">
    <source>
        <dbReference type="Proteomes" id="UP000008633"/>
    </source>
</evidence>
<feature type="transmembrane region" description="Helical" evidence="1">
    <location>
        <begin position="85"/>
        <end position="110"/>
    </location>
</feature>
<organism evidence="3 4">
    <name type="scientific">Nitratifractor salsuginis (strain DSM 16511 / JCM 12458 / E9I37-1)</name>
    <dbReference type="NCBI Taxonomy" id="749222"/>
    <lineage>
        <taxon>Bacteria</taxon>
        <taxon>Pseudomonadati</taxon>
        <taxon>Campylobacterota</taxon>
        <taxon>Epsilonproteobacteria</taxon>
        <taxon>Campylobacterales</taxon>
        <taxon>Sulfurovaceae</taxon>
        <taxon>Nitratifractor</taxon>
    </lineage>
</organism>
<sequence>MLSRLAERKNRWIKSDNIAFLILPLVLLPLLPQIYLQYAYFGWFMEHRDAIMFADILYIVLARFLLLDVAIYIFSHIKRHFHIALLHVVMLYLEVTVITILFYATIYWFFDPFHLFHLNSQLSTENLAEIQSHDFILSMYISAVTFTTLGSGDWIPQTLPAMVAVISEVILGVVQGGVFVAILLYAHQNKEIK</sequence>
<keyword evidence="1" id="KW-1133">Transmembrane helix</keyword>
<name>E6X112_NITSE</name>
<reference evidence="4" key="2">
    <citation type="submission" date="2011-01" db="EMBL/GenBank/DDBJ databases">
        <title>The complete genome of Nitratifractor salsuginis DSM 16511.</title>
        <authorList>
            <consortium name="US DOE Joint Genome Institute (JGI-PGF)"/>
            <person name="Lucas S."/>
            <person name="Copeland A."/>
            <person name="Lapidus A."/>
            <person name="Bruce D."/>
            <person name="Goodwin L."/>
            <person name="Pitluck S."/>
            <person name="Kyrpides N."/>
            <person name="Mavromatis K."/>
            <person name="Ivanova N."/>
            <person name="Mikhailova N."/>
            <person name="Zeytun A."/>
            <person name="Detter J.C."/>
            <person name="Tapia R."/>
            <person name="Han C."/>
            <person name="Land M."/>
            <person name="Hauser L."/>
            <person name="Markowitz V."/>
            <person name="Cheng J.-F."/>
            <person name="Hugenholtz P."/>
            <person name="Woyke T."/>
            <person name="Wu D."/>
            <person name="Tindall B."/>
            <person name="Schuetze A."/>
            <person name="Brambilla E."/>
            <person name="Klenk H.-P."/>
            <person name="Eisen J.A."/>
        </authorList>
    </citation>
    <scope>NUCLEOTIDE SEQUENCE [LARGE SCALE GENOMIC DNA]</scope>
    <source>
        <strain evidence="4">DSM 16511 / JCM 12458 / E9I37-1</strain>
    </source>
</reference>
<gene>
    <name evidence="3" type="ordered locus">Nitsa_0546</name>
</gene>
<keyword evidence="4" id="KW-1185">Reference proteome</keyword>
<feature type="transmembrane region" description="Helical" evidence="1">
    <location>
        <begin position="50"/>
        <end position="73"/>
    </location>
</feature>
<proteinExistence type="predicted"/>
<keyword evidence="1" id="KW-0812">Transmembrane</keyword>
<dbReference type="OrthoDB" id="9799090at2"/>
<evidence type="ECO:0000313" key="3">
    <source>
        <dbReference type="EMBL" id="ADV45815.1"/>
    </source>
</evidence>
<reference evidence="3 4" key="1">
    <citation type="journal article" date="2011" name="Stand. Genomic Sci.">
        <title>Complete genome sequence of Nitratifractor salsuginis type strain (E9I37-1).</title>
        <authorList>
            <person name="Anderson I."/>
            <person name="Sikorski J."/>
            <person name="Zeytun A."/>
            <person name="Nolan M."/>
            <person name="Lapidus A."/>
            <person name="Lucas S."/>
            <person name="Hammon N."/>
            <person name="Deshpande S."/>
            <person name="Cheng J.F."/>
            <person name="Tapia R."/>
            <person name="Han C."/>
            <person name="Goodwin L."/>
            <person name="Pitluck S."/>
            <person name="Liolios K."/>
            <person name="Pagani I."/>
            <person name="Ivanova N."/>
            <person name="Huntemann M."/>
            <person name="Mavromatis K."/>
            <person name="Ovchinikova G."/>
            <person name="Pati A."/>
            <person name="Chen A."/>
            <person name="Palaniappan K."/>
            <person name="Land M."/>
            <person name="Hauser L."/>
            <person name="Brambilla E.M."/>
            <person name="Ngatchou-Djao O.D."/>
            <person name="Rohde M."/>
            <person name="Tindall B.J."/>
            <person name="Goker M."/>
            <person name="Detter J.C."/>
            <person name="Woyke T."/>
            <person name="Bristow J."/>
            <person name="Eisen J.A."/>
            <person name="Markowitz V."/>
            <person name="Hugenholtz P."/>
            <person name="Klenk H.P."/>
            <person name="Kyrpides N.C."/>
        </authorList>
    </citation>
    <scope>NUCLEOTIDE SEQUENCE [LARGE SCALE GENOMIC DNA]</scope>
    <source>
        <strain evidence="4">DSM 16511 / JCM 12458 / E9I37-1</strain>
    </source>
</reference>
<feature type="transmembrane region" description="Helical" evidence="1">
    <location>
        <begin position="161"/>
        <end position="186"/>
    </location>
</feature>
<dbReference type="InterPro" id="IPR013099">
    <property type="entry name" value="K_chnl_dom"/>
</dbReference>
<protein>
    <submittedName>
        <fullName evidence="3">Ion transport 2 domain protein</fullName>
    </submittedName>
</protein>
<evidence type="ECO:0000259" key="2">
    <source>
        <dbReference type="Pfam" id="PF07885"/>
    </source>
</evidence>
<keyword evidence="1" id="KW-0472">Membrane</keyword>
<dbReference type="EMBL" id="CP002452">
    <property type="protein sequence ID" value="ADV45815.1"/>
    <property type="molecule type" value="Genomic_DNA"/>
</dbReference>